<organism evidence="11 12">
    <name type="scientific">Holtiella tumoricola</name>
    <dbReference type="NCBI Taxonomy" id="3018743"/>
    <lineage>
        <taxon>Bacteria</taxon>
        <taxon>Bacillati</taxon>
        <taxon>Bacillota</taxon>
        <taxon>Clostridia</taxon>
        <taxon>Lachnospirales</taxon>
        <taxon>Cellulosilyticaceae</taxon>
        <taxon>Holtiella</taxon>
    </lineage>
</organism>
<keyword evidence="7 10" id="KW-1133">Transmembrane helix</keyword>
<keyword evidence="12" id="KW-1185">Reference proteome</keyword>
<evidence type="ECO:0000256" key="3">
    <source>
        <dbReference type="ARBA" id="ARBA00022106"/>
    </source>
</evidence>
<accession>A0AA42J0W4</accession>
<dbReference type="Proteomes" id="UP001169242">
    <property type="component" value="Unassembled WGS sequence"/>
</dbReference>
<feature type="transmembrane region" description="Helical" evidence="10">
    <location>
        <begin position="318"/>
        <end position="341"/>
    </location>
</feature>
<evidence type="ECO:0000256" key="7">
    <source>
        <dbReference type="ARBA" id="ARBA00022989"/>
    </source>
</evidence>
<comment type="subcellular location">
    <subcellularLocation>
        <location evidence="1">Cell membrane</location>
        <topology evidence="1">Multi-pass membrane protein</topology>
    </subcellularLocation>
</comment>
<feature type="transmembrane region" description="Helical" evidence="10">
    <location>
        <begin position="361"/>
        <end position="382"/>
    </location>
</feature>
<keyword evidence="8 10" id="KW-0472">Membrane</keyword>
<dbReference type="GO" id="GO:0015297">
    <property type="term" value="F:antiporter activity"/>
    <property type="evidence" value="ECO:0007669"/>
    <property type="project" value="InterPro"/>
</dbReference>
<feature type="transmembrane region" description="Helical" evidence="10">
    <location>
        <begin position="419"/>
        <end position="441"/>
    </location>
</feature>
<dbReference type="InterPro" id="IPR051327">
    <property type="entry name" value="MATE_MepA_subfamily"/>
</dbReference>
<feature type="transmembrane region" description="Helical" evidence="10">
    <location>
        <begin position="54"/>
        <end position="80"/>
    </location>
</feature>
<evidence type="ECO:0000256" key="4">
    <source>
        <dbReference type="ARBA" id="ARBA00022448"/>
    </source>
</evidence>
<dbReference type="PANTHER" id="PTHR43823">
    <property type="entry name" value="SPORULATION PROTEIN YKVU"/>
    <property type="match status" value="1"/>
</dbReference>
<dbReference type="GO" id="GO:0042910">
    <property type="term" value="F:xenobiotic transmembrane transporter activity"/>
    <property type="evidence" value="ECO:0007669"/>
    <property type="project" value="InterPro"/>
</dbReference>
<feature type="transmembrane region" description="Helical" evidence="10">
    <location>
        <begin position="194"/>
        <end position="211"/>
    </location>
</feature>
<comment type="similarity">
    <text evidence="2">Belongs to the multi antimicrobial extrusion (MATE) (TC 2.A.66.1) family. MepA subfamily.</text>
</comment>
<name>A0AA42J0W4_9FIRM</name>
<dbReference type="Pfam" id="PF01554">
    <property type="entry name" value="MatE"/>
    <property type="match status" value="2"/>
</dbReference>
<evidence type="ECO:0000256" key="9">
    <source>
        <dbReference type="ARBA" id="ARBA00023251"/>
    </source>
</evidence>
<dbReference type="RefSeq" id="WP_271012108.1">
    <property type="nucleotide sequence ID" value="NZ_JAQIFT010000040.1"/>
</dbReference>
<dbReference type="PIRSF" id="PIRSF006603">
    <property type="entry name" value="DinF"/>
    <property type="match status" value="1"/>
</dbReference>
<dbReference type="NCBIfam" id="TIGR00797">
    <property type="entry name" value="matE"/>
    <property type="match status" value="1"/>
</dbReference>
<keyword evidence="5" id="KW-1003">Cell membrane</keyword>
<feature type="transmembrane region" description="Helical" evidence="10">
    <location>
        <begin position="135"/>
        <end position="153"/>
    </location>
</feature>
<proteinExistence type="inferred from homology"/>
<dbReference type="InterPro" id="IPR002528">
    <property type="entry name" value="MATE_fam"/>
</dbReference>
<feature type="transmembrane region" description="Helical" evidence="10">
    <location>
        <begin position="14"/>
        <end position="34"/>
    </location>
</feature>
<keyword evidence="4" id="KW-0813">Transport</keyword>
<dbReference type="InterPro" id="IPR048279">
    <property type="entry name" value="MdtK-like"/>
</dbReference>
<evidence type="ECO:0000313" key="12">
    <source>
        <dbReference type="Proteomes" id="UP001169242"/>
    </source>
</evidence>
<dbReference type="AlphaFoldDB" id="A0AA42J0W4"/>
<feature type="transmembrane region" description="Helical" evidence="10">
    <location>
        <begin position="92"/>
        <end position="115"/>
    </location>
</feature>
<evidence type="ECO:0000256" key="1">
    <source>
        <dbReference type="ARBA" id="ARBA00004651"/>
    </source>
</evidence>
<sequence length="455" mass="49798">MENDFSKGSIVSHIVKLAIPMTLAQLINVLYSVVDRIYIGKIPEQATLSLTGVGLALPIITMIIAFANLIGMGGAPLFSIARGRQEEEEAKYIMGNCFVLLCCLGIILTLLGLLFKKPLLYLLGASEATLPYANAYITFYLLGSIFVMIGLGMNNFINAQGFGKVGMFTILIGAVANVILDPILIFFLHMGIRGAAIATIISQFLSALWIFKFLTGKRASITLETQYFKLDWGRIQKILTLGLSGFMMSITNSGVQMACNASLQTYGGDLYVGVMTIINTVREFIMLPLQGISNGTQPIIGYNYGAKLTTRVKSAIKFMVAACIGYTLLAWCCIHLFPTFFIKLFNQDSNLIEAGVFALRIYFFGFFMMALQHSAQAVFVGLGKSKQAIFFSLLRKAIIVIPLTLYLPKCFALGVNGVFIAEPISNFIGGLACFTTMVVIVRKELNGLAENFLEM</sequence>
<feature type="transmembrane region" description="Helical" evidence="10">
    <location>
        <begin position="389"/>
        <end position="407"/>
    </location>
</feature>
<dbReference type="EMBL" id="JAQIFT010000040">
    <property type="protein sequence ID" value="MDA3731777.1"/>
    <property type="molecule type" value="Genomic_DNA"/>
</dbReference>
<evidence type="ECO:0000313" key="11">
    <source>
        <dbReference type="EMBL" id="MDA3731777.1"/>
    </source>
</evidence>
<gene>
    <name evidence="11" type="ORF">PBV87_09840</name>
</gene>
<reference evidence="11" key="1">
    <citation type="journal article" date="2023" name="Int. J. Syst. Evol. Microbiol.">
        <title>&lt;i&gt;Holtiella tumoricola&lt;/i&gt; gen. nov. sp. nov., isolated from a human clinical sample.</title>
        <authorList>
            <person name="Allen-Vercoe E."/>
            <person name="Daigneault M.C."/>
            <person name="Vancuren S.J."/>
            <person name="Cochrane K."/>
            <person name="O'Neal L.L."/>
            <person name="Sankaranarayanan K."/>
            <person name="Lawson P.A."/>
        </authorList>
    </citation>
    <scope>NUCLEOTIDE SEQUENCE</scope>
    <source>
        <strain evidence="11">CC70A</strain>
    </source>
</reference>
<dbReference type="GO" id="GO:0046677">
    <property type="term" value="P:response to antibiotic"/>
    <property type="evidence" value="ECO:0007669"/>
    <property type="project" value="UniProtKB-KW"/>
</dbReference>
<dbReference type="GO" id="GO:0005886">
    <property type="term" value="C:plasma membrane"/>
    <property type="evidence" value="ECO:0007669"/>
    <property type="project" value="UniProtKB-SubCell"/>
</dbReference>
<dbReference type="PANTHER" id="PTHR43823:SF3">
    <property type="entry name" value="MULTIDRUG EXPORT PROTEIN MEPA"/>
    <property type="match status" value="1"/>
</dbReference>
<evidence type="ECO:0000256" key="5">
    <source>
        <dbReference type="ARBA" id="ARBA00022475"/>
    </source>
</evidence>
<comment type="caution">
    <text evidence="11">The sequence shown here is derived from an EMBL/GenBank/DDBJ whole genome shotgun (WGS) entry which is preliminary data.</text>
</comment>
<dbReference type="CDD" id="cd13143">
    <property type="entry name" value="MATE_MepA_like"/>
    <property type="match status" value="1"/>
</dbReference>
<evidence type="ECO:0000256" key="2">
    <source>
        <dbReference type="ARBA" id="ARBA00008417"/>
    </source>
</evidence>
<protein>
    <recommendedName>
        <fullName evidence="3">Multidrug export protein MepA</fullName>
    </recommendedName>
</protein>
<evidence type="ECO:0000256" key="6">
    <source>
        <dbReference type="ARBA" id="ARBA00022692"/>
    </source>
</evidence>
<keyword evidence="6 10" id="KW-0812">Transmembrane</keyword>
<keyword evidence="9" id="KW-0046">Antibiotic resistance</keyword>
<evidence type="ECO:0000256" key="8">
    <source>
        <dbReference type="ARBA" id="ARBA00023136"/>
    </source>
</evidence>
<dbReference type="InterPro" id="IPR045070">
    <property type="entry name" value="MATE_MepA-like"/>
</dbReference>
<feature type="transmembrane region" description="Helical" evidence="10">
    <location>
        <begin position="165"/>
        <end position="188"/>
    </location>
</feature>
<evidence type="ECO:0000256" key="10">
    <source>
        <dbReference type="SAM" id="Phobius"/>
    </source>
</evidence>